<evidence type="ECO:0000259" key="3">
    <source>
        <dbReference type="SMART" id="SM00775"/>
    </source>
</evidence>
<evidence type="ECO:0000256" key="1">
    <source>
        <dbReference type="ARBA" id="ARBA00005476"/>
    </source>
</evidence>
<dbReference type="Proteomes" id="UP001431209">
    <property type="component" value="Unassembled WGS sequence"/>
</dbReference>
<feature type="compositionally biased region" description="Polar residues" evidence="2">
    <location>
        <begin position="405"/>
        <end position="428"/>
    </location>
</feature>
<comment type="caution">
    <text evidence="4">The sequence shown here is derived from an EMBL/GenBank/DDBJ whole genome shotgun (WGS) entry which is preliminary data.</text>
</comment>
<dbReference type="SUPFAM" id="SSF56784">
    <property type="entry name" value="HAD-like"/>
    <property type="match status" value="1"/>
</dbReference>
<dbReference type="InterPro" id="IPR026058">
    <property type="entry name" value="LIPIN"/>
</dbReference>
<dbReference type="PANTHER" id="PTHR12181">
    <property type="entry name" value="LIPIN"/>
    <property type="match status" value="1"/>
</dbReference>
<dbReference type="InterPro" id="IPR036412">
    <property type="entry name" value="HAD-like_sf"/>
</dbReference>
<feature type="compositionally biased region" description="Low complexity" evidence="2">
    <location>
        <begin position="454"/>
        <end position="473"/>
    </location>
</feature>
<dbReference type="InterPro" id="IPR007651">
    <property type="entry name" value="Lipin_N"/>
</dbReference>
<dbReference type="InterPro" id="IPR031315">
    <property type="entry name" value="LNS2/PITP"/>
</dbReference>
<gene>
    <name evidence="4" type="ORF">AKO1_009359</name>
</gene>
<dbReference type="PANTHER" id="PTHR12181:SF12">
    <property type="entry name" value="PHOSPHATIDATE PHOSPHATASE"/>
    <property type="match status" value="1"/>
</dbReference>
<dbReference type="Pfam" id="PF04571">
    <property type="entry name" value="Lipin_N"/>
    <property type="match status" value="1"/>
</dbReference>
<sequence length="815" mass="92005">MASFLGGLFSGVNNYTDILSGAIDVIVVKHPDGTFKCTPFHIRFGRLKVLRSREKVIRIMVNGKLTEIFMKMGEAGEAYFVQESEQPIRGWEASSPISSPITSPTLDRMQPFETTNQLQVDINKDESNVVQSVSVVEKQISEVPGEDGIKITKTVTTTLQRPTSEDSNEVRYEVKQKEEISEREVDANGNATFRPILVEQDGDSGKLQLKSSIGPVDNQAIPRLADLPEAQVPTDAPTIHLEAAQEQQPTPNTMTPTEQQNRSSWSWMWNWSNAPSQKITSWLSGRPGGANTLPENSFIEQQFLETLAKQYNYDATSNKYTDKNSPNHNQNQLEYMRLNDALSRRNQNRIQSAVSEEDNSEFLFTVSNYSDGESDDEGEDDEELEQVFNQASKDNNSANITITSPELLDVTSQEPKKSQSLPNSSSFNDLFRSHKQHQMLKKQLSEFPDTQQRPSAPAPSSATSTPSTPIASSKQDVLEEEEEEELEQDSDAKRPPPVQRTYSSSWKQWLWSESGAYQPSTPPKPVPIGEKQVYFKKSLRPTSDQLKGFNLQPGRNEIKFLVTSRILGTQEVTGYIYLWNHDAKIIISDVDGTITKSDALGHILPIFGRDWSHIGIARLYTNIQKNGYQVMYLTARSIIQADVTKRYILTLKQETLSLPEGPIFMSPDRLFHCLAREVILKKPEEFKIACLKEIKALFPEGYSPFYAGFGNRINDVVSYRAIDIPIHKIFTVDPTGRIQVFGVSHSGYTDVNDLVHQIFPDLKAKKEEKVNNEVKKKFNNWNYWSLPVEKLTLEEDKKEVEVAPLNNVATVPNNI</sequence>
<evidence type="ECO:0000256" key="2">
    <source>
        <dbReference type="SAM" id="MobiDB-lite"/>
    </source>
</evidence>
<feature type="region of interest" description="Disordered" evidence="2">
    <location>
        <begin position="405"/>
        <end position="500"/>
    </location>
</feature>
<name>A0AAW2ZLG7_9EUKA</name>
<reference evidence="4 5" key="1">
    <citation type="submission" date="2024-03" db="EMBL/GenBank/DDBJ databases">
        <title>The Acrasis kona genome and developmental transcriptomes reveal deep origins of eukaryotic multicellular pathways.</title>
        <authorList>
            <person name="Sheikh S."/>
            <person name="Fu C.-J."/>
            <person name="Brown M.W."/>
            <person name="Baldauf S.L."/>
        </authorList>
    </citation>
    <scope>NUCLEOTIDE SEQUENCE [LARGE SCALE GENOMIC DNA]</scope>
    <source>
        <strain evidence="4 5">ATCC MYA-3509</strain>
    </source>
</reference>
<evidence type="ECO:0000313" key="4">
    <source>
        <dbReference type="EMBL" id="KAL0490137.1"/>
    </source>
</evidence>
<protein>
    <submittedName>
        <fullName evidence="4">Nuclear elongation and deformation protein</fullName>
    </submittedName>
</protein>
<comment type="similarity">
    <text evidence="1">Belongs to the lipin family.</text>
</comment>
<proteinExistence type="inferred from homology"/>
<accession>A0AAW2ZLG7</accession>
<dbReference type="AlphaFoldDB" id="A0AAW2ZLG7"/>
<feature type="domain" description="LNS2/PITP" evidence="3">
    <location>
        <begin position="585"/>
        <end position="741"/>
    </location>
</feature>
<feature type="compositionally biased region" description="Acidic residues" evidence="2">
    <location>
        <begin position="478"/>
        <end position="489"/>
    </location>
</feature>
<dbReference type="GO" id="GO:0008195">
    <property type="term" value="F:phosphatidate phosphatase activity"/>
    <property type="evidence" value="ECO:0007669"/>
    <property type="project" value="TreeGrafter"/>
</dbReference>
<dbReference type="Pfam" id="PF08235">
    <property type="entry name" value="LNS2"/>
    <property type="match status" value="1"/>
</dbReference>
<evidence type="ECO:0000313" key="5">
    <source>
        <dbReference type="Proteomes" id="UP001431209"/>
    </source>
</evidence>
<dbReference type="InterPro" id="IPR013209">
    <property type="entry name" value="LNS2"/>
</dbReference>
<keyword evidence="5" id="KW-1185">Reference proteome</keyword>
<dbReference type="EMBL" id="JAOPGA020001645">
    <property type="protein sequence ID" value="KAL0490137.1"/>
    <property type="molecule type" value="Genomic_DNA"/>
</dbReference>
<dbReference type="SMART" id="SM00775">
    <property type="entry name" value="LNS2"/>
    <property type="match status" value="1"/>
</dbReference>
<organism evidence="4 5">
    <name type="scientific">Acrasis kona</name>
    <dbReference type="NCBI Taxonomy" id="1008807"/>
    <lineage>
        <taxon>Eukaryota</taxon>
        <taxon>Discoba</taxon>
        <taxon>Heterolobosea</taxon>
        <taxon>Tetramitia</taxon>
        <taxon>Eutetramitia</taxon>
        <taxon>Acrasidae</taxon>
        <taxon>Acrasis</taxon>
    </lineage>
</organism>